<evidence type="ECO:0000313" key="4">
    <source>
        <dbReference type="Proteomes" id="UP000618382"/>
    </source>
</evidence>
<dbReference type="EMBL" id="BONN01000014">
    <property type="protein sequence ID" value="GIG34263.1"/>
    <property type="molecule type" value="Genomic_DNA"/>
</dbReference>
<evidence type="ECO:0000313" key="2">
    <source>
        <dbReference type="EMBL" id="NYD87344.1"/>
    </source>
</evidence>
<dbReference type="AlphaFoldDB" id="A0A7Y9FHI4"/>
<organism evidence="2 3">
    <name type="scientific">Cellulomonas oligotrophica</name>
    <dbReference type="NCBI Taxonomy" id="931536"/>
    <lineage>
        <taxon>Bacteria</taxon>
        <taxon>Bacillati</taxon>
        <taxon>Actinomycetota</taxon>
        <taxon>Actinomycetes</taxon>
        <taxon>Micrococcales</taxon>
        <taxon>Cellulomonadaceae</taxon>
        <taxon>Cellulomonas</taxon>
    </lineage>
</organism>
<dbReference type="Proteomes" id="UP000618382">
    <property type="component" value="Unassembled WGS sequence"/>
</dbReference>
<dbReference type="RefSeq" id="WP_179625386.1">
    <property type="nucleotide sequence ID" value="NZ_BAABFI010000007.1"/>
</dbReference>
<name>A0A7Y9FHI4_9CELL</name>
<reference evidence="2 3" key="1">
    <citation type="submission" date="2020-07" db="EMBL/GenBank/DDBJ databases">
        <title>Sequencing the genomes of 1000 actinobacteria strains.</title>
        <authorList>
            <person name="Klenk H.-P."/>
        </authorList>
    </citation>
    <scope>NUCLEOTIDE SEQUENCE [LARGE SCALE GENOMIC DNA]</scope>
    <source>
        <strain evidence="2 3">DSM 24482</strain>
    </source>
</reference>
<accession>A0A7Y9FHI4</accession>
<dbReference type="EMBL" id="JACCBK010000001">
    <property type="protein sequence ID" value="NYD87344.1"/>
    <property type="molecule type" value="Genomic_DNA"/>
</dbReference>
<gene>
    <name evidence="2" type="ORF">BKA21_002893</name>
    <name evidence="1" type="ORF">Col01nite_34220</name>
</gene>
<protein>
    <submittedName>
        <fullName evidence="2">Uncharacterized protein</fullName>
    </submittedName>
</protein>
<proteinExistence type="predicted"/>
<comment type="caution">
    <text evidence="2">The sequence shown here is derived from an EMBL/GenBank/DDBJ whole genome shotgun (WGS) entry which is preliminary data.</text>
</comment>
<evidence type="ECO:0000313" key="3">
    <source>
        <dbReference type="Proteomes" id="UP000577956"/>
    </source>
</evidence>
<evidence type="ECO:0000313" key="1">
    <source>
        <dbReference type="EMBL" id="GIG34263.1"/>
    </source>
</evidence>
<keyword evidence="4" id="KW-1185">Reference proteome</keyword>
<dbReference type="Proteomes" id="UP000577956">
    <property type="component" value="Unassembled WGS sequence"/>
</dbReference>
<reference evidence="1 4" key="2">
    <citation type="submission" date="2021-01" db="EMBL/GenBank/DDBJ databases">
        <title>Whole genome shotgun sequence of Cellulomonas oligotrophica NBRC 109435.</title>
        <authorList>
            <person name="Komaki H."/>
            <person name="Tamura T."/>
        </authorList>
    </citation>
    <scope>NUCLEOTIDE SEQUENCE [LARGE SCALE GENOMIC DNA]</scope>
    <source>
        <strain evidence="1 4">NBRC 109435</strain>
    </source>
</reference>
<sequence length="328" mass="36881">MSSSTDHSLFRRRELSPGDVARIECDLFLSAYNDSERVRTVYSSVRAARKVWLLHEEYGYSNSDLPPEECFAPMAVSEAEWWIRLVADYLRNDLVAGSRVVIDITGMMRPHIMIMPLIMRQLGVDLLTVLYTDPTSYMSGSRTSFASGSMLGVRQVEGLEGAHVSAEPSDVLVIGAGYDHELVRAVAEAKRSCQHLVLLGLPSLQPHMYQESQARLAQATESLNRFADRSLIFAPADDPFATATVLQQKMAEFERRNPRGNFYFCPVGSKAQVLGFSWYFLTERRNGPASMLFPFKPRYSRETSVGFSRAHQYDLELGCLLDEDLAEA</sequence>